<dbReference type="FunFam" id="3.30.2090.10:FF:000001">
    <property type="entry name" value="Efflux pump membrane transporter"/>
    <property type="match status" value="1"/>
</dbReference>
<dbReference type="GO" id="GO:0005886">
    <property type="term" value="C:plasma membrane"/>
    <property type="evidence" value="ECO:0007669"/>
    <property type="project" value="UniProtKB-SubCell"/>
</dbReference>
<dbReference type="GO" id="GO:0009636">
    <property type="term" value="P:response to toxic substance"/>
    <property type="evidence" value="ECO:0007669"/>
    <property type="project" value="UniProtKB-ARBA"/>
</dbReference>
<keyword evidence="8 9" id="KW-0472">Membrane</keyword>
<dbReference type="GO" id="GO:0015562">
    <property type="term" value="F:efflux transmembrane transporter activity"/>
    <property type="evidence" value="ECO:0007669"/>
    <property type="project" value="InterPro"/>
</dbReference>
<evidence type="ECO:0000256" key="8">
    <source>
        <dbReference type="ARBA" id="ARBA00023136"/>
    </source>
</evidence>
<gene>
    <name evidence="10" type="ORF">G0B47_02295</name>
    <name evidence="11" type="ORF">GND67_000458</name>
</gene>
<dbReference type="Gene3D" id="3.30.70.1440">
    <property type="entry name" value="Multidrug efflux transporter AcrB pore domain"/>
    <property type="match status" value="1"/>
</dbReference>
<dbReference type="SUPFAM" id="SSF82714">
    <property type="entry name" value="Multidrug efflux transporter AcrB TolC docking domain, DN and DC subdomains"/>
    <property type="match status" value="2"/>
</dbReference>
<feature type="transmembrane region" description="Helical" evidence="9">
    <location>
        <begin position="898"/>
        <end position="918"/>
    </location>
</feature>
<keyword evidence="7 9" id="KW-1133">Transmembrane helix</keyword>
<feature type="transmembrane region" description="Helical" evidence="9">
    <location>
        <begin position="470"/>
        <end position="497"/>
    </location>
</feature>
<evidence type="ECO:0000313" key="11">
    <source>
        <dbReference type="EMBL" id="HAE3248722.1"/>
    </source>
</evidence>
<dbReference type="AlphaFoldDB" id="A0A701V665"/>
<dbReference type="GO" id="GO:0042910">
    <property type="term" value="F:xenobiotic transmembrane transporter activity"/>
    <property type="evidence" value="ECO:0007669"/>
    <property type="project" value="TreeGrafter"/>
</dbReference>
<evidence type="ECO:0000256" key="1">
    <source>
        <dbReference type="ARBA" id="ARBA00004429"/>
    </source>
</evidence>
<dbReference type="PRINTS" id="PR00702">
    <property type="entry name" value="ACRIFLAVINRP"/>
</dbReference>
<dbReference type="FunFam" id="3.30.70.1430:FF:000001">
    <property type="entry name" value="Efflux pump membrane transporter"/>
    <property type="match status" value="1"/>
</dbReference>
<dbReference type="FunFam" id="1.20.1640.10:FF:000001">
    <property type="entry name" value="Efflux pump membrane transporter"/>
    <property type="match status" value="1"/>
</dbReference>
<comment type="caution">
    <text evidence="10">The sequence shown here is derived from an EMBL/GenBank/DDBJ whole genome shotgun (WGS) entry which is preliminary data.</text>
</comment>
<dbReference type="InterPro" id="IPR004764">
    <property type="entry name" value="MdtF-like"/>
</dbReference>
<evidence type="ECO:0000256" key="4">
    <source>
        <dbReference type="ARBA" id="ARBA00022475"/>
    </source>
</evidence>
<protein>
    <recommendedName>
        <fullName evidence="9">Efflux pump membrane transporter</fullName>
    </recommendedName>
</protein>
<dbReference type="EMBL" id="DAAMGE010000002">
    <property type="protein sequence ID" value="HAC6540144.1"/>
    <property type="molecule type" value="Genomic_DNA"/>
</dbReference>
<accession>A0A701V665</accession>
<feature type="transmembrane region" description="Helical" evidence="9">
    <location>
        <begin position="924"/>
        <end position="945"/>
    </location>
</feature>
<dbReference type="InterPro" id="IPR001036">
    <property type="entry name" value="Acrflvin-R"/>
</dbReference>
<dbReference type="FunFam" id="1.20.1640.10:FF:000002">
    <property type="entry name" value="Efflux pump membrane transporter"/>
    <property type="match status" value="1"/>
</dbReference>
<dbReference type="SUPFAM" id="SSF82693">
    <property type="entry name" value="Multidrug efflux transporter AcrB pore domain, PN1, PN2, PC1 and PC2 subdomains"/>
    <property type="match status" value="4"/>
</dbReference>
<feature type="transmembrane region" description="Helical" evidence="9">
    <location>
        <begin position="340"/>
        <end position="359"/>
    </location>
</feature>
<comment type="caution">
    <text evidence="9">Lacks conserved residue(s) required for the propagation of feature annotation.</text>
</comment>
<dbReference type="FunFam" id="3.30.70.1430:FF:000002">
    <property type="entry name" value="Efflux pump membrane transporter"/>
    <property type="match status" value="1"/>
</dbReference>
<keyword evidence="5 9" id="KW-0997">Cell inner membrane</keyword>
<dbReference type="NCBIfam" id="NF000282">
    <property type="entry name" value="RND_permease_1"/>
    <property type="match status" value="1"/>
</dbReference>
<evidence type="ECO:0000256" key="7">
    <source>
        <dbReference type="ARBA" id="ARBA00022989"/>
    </source>
</evidence>
<evidence type="ECO:0000256" key="6">
    <source>
        <dbReference type="ARBA" id="ARBA00022692"/>
    </source>
</evidence>
<feature type="transmembrane region" description="Helical" evidence="9">
    <location>
        <begin position="366"/>
        <end position="390"/>
    </location>
</feature>
<comment type="similarity">
    <text evidence="2 9">Belongs to the resistance-nodulation-cell division (RND) (TC 2.A.6) family.</text>
</comment>
<reference evidence="10" key="2">
    <citation type="submission" date="2018-07" db="EMBL/GenBank/DDBJ databases">
        <authorList>
            <consortium name="NCBI Pathogen Detection Project"/>
        </authorList>
    </citation>
    <scope>NUCLEOTIDE SEQUENCE</scope>
    <source>
        <strain evidence="10">3749-68</strain>
        <strain evidence="11">5202-64</strain>
    </source>
</reference>
<organism evidence="10">
    <name type="scientific">Salmonella enterica subsp. salamae serovar 48:d:z6</name>
    <dbReference type="NCBI Taxonomy" id="1151170"/>
    <lineage>
        <taxon>Bacteria</taxon>
        <taxon>Pseudomonadati</taxon>
        <taxon>Pseudomonadota</taxon>
        <taxon>Gammaproteobacteria</taxon>
        <taxon>Enterobacterales</taxon>
        <taxon>Enterobacteriaceae</taxon>
        <taxon>Salmonella</taxon>
    </lineage>
</organism>
<evidence type="ECO:0000256" key="9">
    <source>
        <dbReference type="RuleBase" id="RU364070"/>
    </source>
</evidence>
<dbReference type="Pfam" id="PF00873">
    <property type="entry name" value="ACR_tran"/>
    <property type="match status" value="1"/>
</dbReference>
<dbReference type="NCBIfam" id="TIGR00915">
    <property type="entry name" value="2A0602"/>
    <property type="match status" value="1"/>
</dbReference>
<feature type="transmembrane region" description="Helical" evidence="9">
    <location>
        <begin position="541"/>
        <end position="558"/>
    </location>
</feature>
<dbReference type="InterPro" id="IPR027463">
    <property type="entry name" value="AcrB_DN_DC_subdom"/>
</dbReference>
<comment type="subcellular location">
    <subcellularLocation>
        <location evidence="1 9">Cell inner membrane</location>
        <topology evidence="1 9">Multi-pass membrane protein</topology>
    </subcellularLocation>
</comment>
<reference evidence="10" key="1">
    <citation type="journal article" date="2018" name="Genome Biol.">
        <title>SKESA: strategic k-mer extension for scrupulous assemblies.</title>
        <authorList>
            <person name="Souvorov A."/>
            <person name="Agarwala R."/>
            <person name="Lipman D.J."/>
        </authorList>
    </citation>
    <scope>NUCLEOTIDE SEQUENCE</scope>
    <source>
        <strain evidence="10">3749-68</strain>
        <strain evidence="11">5202-64</strain>
    </source>
</reference>
<feature type="transmembrane region" description="Helical" evidence="9">
    <location>
        <begin position="1006"/>
        <end position="1028"/>
    </location>
</feature>
<dbReference type="Gene3D" id="3.30.70.1430">
    <property type="entry name" value="Multidrug efflux transporter AcrB pore domain"/>
    <property type="match status" value="2"/>
</dbReference>
<name>A0A701V665_SALER</name>
<dbReference type="Gene3D" id="1.20.1640.10">
    <property type="entry name" value="Multidrug efflux transporter AcrB transmembrane domain"/>
    <property type="match status" value="2"/>
</dbReference>
<dbReference type="PANTHER" id="PTHR32063:SF72">
    <property type="entry name" value="MULTIDRUG EXPORT PROTEIN ACRF"/>
    <property type="match status" value="1"/>
</dbReference>
<keyword evidence="4" id="KW-1003">Cell membrane</keyword>
<evidence type="ECO:0000256" key="5">
    <source>
        <dbReference type="ARBA" id="ARBA00022519"/>
    </source>
</evidence>
<feature type="transmembrane region" description="Helical" evidence="9">
    <location>
        <begin position="396"/>
        <end position="416"/>
    </location>
</feature>
<evidence type="ECO:0000256" key="3">
    <source>
        <dbReference type="ARBA" id="ARBA00022448"/>
    </source>
</evidence>
<dbReference type="EMBL" id="DAARNL010000001">
    <property type="protein sequence ID" value="HAE3248722.1"/>
    <property type="molecule type" value="Genomic_DNA"/>
</dbReference>
<dbReference type="Gene3D" id="3.30.70.1320">
    <property type="entry name" value="Multidrug efflux transporter AcrB pore domain like"/>
    <property type="match status" value="1"/>
</dbReference>
<keyword evidence="6 9" id="KW-0812">Transmembrane</keyword>
<proteinExistence type="inferred from homology"/>
<evidence type="ECO:0000313" key="10">
    <source>
        <dbReference type="EMBL" id="HAC6540144.1"/>
    </source>
</evidence>
<dbReference type="Gene3D" id="3.30.2090.10">
    <property type="entry name" value="Multidrug efflux transporter AcrB TolC docking domain, DN and DC subdomains"/>
    <property type="match status" value="2"/>
</dbReference>
<evidence type="ECO:0000256" key="2">
    <source>
        <dbReference type="ARBA" id="ARBA00010942"/>
    </source>
</evidence>
<dbReference type="FunFam" id="3.30.2090.10:FF:000002">
    <property type="entry name" value="Efflux pump membrane transporter"/>
    <property type="match status" value="1"/>
</dbReference>
<dbReference type="PANTHER" id="PTHR32063">
    <property type="match status" value="1"/>
</dbReference>
<feature type="transmembrane region" description="Helical" evidence="9">
    <location>
        <begin position="874"/>
        <end position="891"/>
    </location>
</feature>
<dbReference type="SUPFAM" id="SSF82866">
    <property type="entry name" value="Multidrug efflux transporter AcrB transmembrane domain"/>
    <property type="match status" value="2"/>
</dbReference>
<sequence length="1037" mass="112555">MANFFIRRPIFAWVLAIILMMAGALAIMQLPVAQYPTIAPPAVSISATYPGADAQTVQDTVTQVIEQNMNGIDNLMYMSSTSDSAGSVTITLTFQSGTDPDIAQVQVQNKLQLATPLLPQEVQQQGISVEKSSSSFLMVAGFVSDNPNTTQDDISDYVASNIKDSISRLNGVGDVQLFGAQYAMRIWLDANLLNKYQLTPVDVINQLKVQNDQIAAGQLGGTPALPDQQLNASIIAQTRLKDPQEFGKVTLRVNADGSVVHLKDVARIELGGENYNVVARINGKPASGLGIKLATGANALDTATAIKAKLAELQPFFPQGMKVVYPYDTTPFVKISIHEVVKTLFEAIILVFLVMYLFLQNIRATLIPTIAVPVVLLGTFAILAAFGYSINTLTMFGMVLAIGLLVDDAIVVVENVERVMMEDNLSPREATEKSMSQIQGALVGIAMVLSAVFIPMAFFGGSTGAIYRQFSITIVSAMALSVLVALILTPALCATLLKPVSAEHHEKKSGFFGWFNARFDHSVNHYTNSVSGIVRNTGRYLIIYLLIVVGMAVLFLRLPTSFLPEEDQGVFLTMIQLPSGATQERTQKVLDQVTHYYLNNEKANVESVFTVNGFSFSGQGQNSGMAFVSLKPWEERSGEENSVEAVIARATRAFSQIRDGLVFPFNMPAIVELGTATGFDFELIDQGGLGHDALTKARNQLLGMVAQHPDLLVRVRPNGLEDTPQFKLDVDQEKAQALGVSLSDINETISAALGGYYVNDFIDRGRVKKVYVQADAQFRMLPEDINNLYVRSANGEMVPFSTFSSARWIYGSPRLERYNGMPSMEVLGEAAPGRSTGEAMTLMENLASQLPNGIGYDWTGMSYQERLSGNQAPALYAISLIVVFLCLAALYESWSIPFSVMLVVPLGVVGALLAASLRGLNNDVYFQVGLLTTIGLSAKNAILIVEFAKDLMEKEGRGLIEATLEASRMRLRPILMTSLAFILGVMPLVISRGAGSGAQNAVGTGVMGGMLTATLLAIFFVPVFFVVVKRRFNRHHD</sequence>
<feature type="transmembrane region" description="Helical" evidence="9">
    <location>
        <begin position="974"/>
        <end position="994"/>
    </location>
</feature>
<feature type="transmembrane region" description="Helical" evidence="9">
    <location>
        <begin position="437"/>
        <end position="458"/>
    </location>
</feature>
<keyword evidence="3 9" id="KW-0813">Transport</keyword>